<protein>
    <submittedName>
        <fullName evidence="2">Transmembrane protein, putative</fullName>
    </submittedName>
</protein>
<keyword evidence="1" id="KW-1133">Transmembrane helix</keyword>
<evidence type="ECO:0000313" key="3">
    <source>
        <dbReference type="EnsemblPlants" id="KEH38581"/>
    </source>
</evidence>
<organism evidence="2 4">
    <name type="scientific">Medicago truncatula</name>
    <name type="common">Barrel medic</name>
    <name type="synonym">Medicago tribuloides</name>
    <dbReference type="NCBI Taxonomy" id="3880"/>
    <lineage>
        <taxon>Eukaryota</taxon>
        <taxon>Viridiplantae</taxon>
        <taxon>Streptophyta</taxon>
        <taxon>Embryophyta</taxon>
        <taxon>Tracheophyta</taxon>
        <taxon>Spermatophyta</taxon>
        <taxon>Magnoliopsida</taxon>
        <taxon>eudicotyledons</taxon>
        <taxon>Gunneridae</taxon>
        <taxon>Pentapetalae</taxon>
        <taxon>rosids</taxon>
        <taxon>fabids</taxon>
        <taxon>Fabales</taxon>
        <taxon>Fabaceae</taxon>
        <taxon>Papilionoideae</taxon>
        <taxon>50 kb inversion clade</taxon>
        <taxon>NPAAA clade</taxon>
        <taxon>Hologalegina</taxon>
        <taxon>IRL clade</taxon>
        <taxon>Trifolieae</taxon>
        <taxon>Medicago</taxon>
    </lineage>
</organism>
<accession>A0A072VAD9</accession>
<feature type="transmembrane region" description="Helical" evidence="1">
    <location>
        <begin position="37"/>
        <end position="59"/>
    </location>
</feature>
<gene>
    <name evidence="2" type="ordered locus">MTR_2g073700</name>
</gene>
<dbReference type="AlphaFoldDB" id="A0A072VAD9"/>
<dbReference type="Proteomes" id="UP000002051">
    <property type="component" value="Chromosome 2"/>
</dbReference>
<name>A0A072VAD9_MEDTR</name>
<feature type="transmembrane region" description="Helical" evidence="1">
    <location>
        <begin position="12"/>
        <end position="30"/>
    </location>
</feature>
<keyword evidence="1" id="KW-0472">Membrane</keyword>
<reference evidence="2 4" key="2">
    <citation type="journal article" date="2014" name="BMC Genomics">
        <title>An improved genome release (version Mt4.0) for the model legume Medicago truncatula.</title>
        <authorList>
            <person name="Tang H."/>
            <person name="Krishnakumar V."/>
            <person name="Bidwell S."/>
            <person name="Rosen B."/>
            <person name="Chan A."/>
            <person name="Zhou S."/>
            <person name="Gentzbittel L."/>
            <person name="Childs K.L."/>
            <person name="Yandell M."/>
            <person name="Gundlach H."/>
            <person name="Mayer K.F."/>
            <person name="Schwartz D.C."/>
            <person name="Town C.D."/>
        </authorList>
    </citation>
    <scope>GENOME REANNOTATION</scope>
    <source>
        <strain evidence="2">A17</strain>
        <strain evidence="3 4">cv. Jemalong A17</strain>
    </source>
</reference>
<dbReference type="HOGENOM" id="CLU_2124731_0_0_1"/>
<sequence>MVYDEASCTNQFVSALVSQFGTLILPLVVYMMIYERWWLSVGLLLLPPSGYTLSCGFLLLDKHLIVAMFLANILVHVIIVLWPVMNQVVTVILYTPGIRNYNYISLFCEPSHKL</sequence>
<evidence type="ECO:0000313" key="2">
    <source>
        <dbReference type="EMBL" id="KEH38581.1"/>
    </source>
</evidence>
<feature type="transmembrane region" description="Helical" evidence="1">
    <location>
        <begin position="65"/>
        <end position="84"/>
    </location>
</feature>
<proteinExistence type="predicted"/>
<keyword evidence="4" id="KW-1185">Reference proteome</keyword>
<evidence type="ECO:0000256" key="1">
    <source>
        <dbReference type="SAM" id="Phobius"/>
    </source>
</evidence>
<reference evidence="3" key="3">
    <citation type="submission" date="2015-04" db="UniProtKB">
        <authorList>
            <consortium name="EnsemblPlants"/>
        </authorList>
    </citation>
    <scope>IDENTIFICATION</scope>
    <source>
        <strain evidence="3">cv. Jemalong A17</strain>
    </source>
</reference>
<keyword evidence="1 2" id="KW-0812">Transmembrane</keyword>
<evidence type="ECO:0000313" key="4">
    <source>
        <dbReference type="Proteomes" id="UP000002051"/>
    </source>
</evidence>
<dbReference type="EnsemblPlants" id="KEH38581">
    <property type="protein sequence ID" value="KEH38581"/>
    <property type="gene ID" value="MTR_2g073700"/>
</dbReference>
<reference evidence="2 4" key="1">
    <citation type="journal article" date="2011" name="Nature">
        <title>The Medicago genome provides insight into the evolution of rhizobial symbioses.</title>
        <authorList>
            <person name="Young N.D."/>
            <person name="Debelle F."/>
            <person name="Oldroyd G.E."/>
            <person name="Geurts R."/>
            <person name="Cannon S.B."/>
            <person name="Udvardi M.K."/>
            <person name="Benedito V.A."/>
            <person name="Mayer K.F."/>
            <person name="Gouzy J."/>
            <person name="Schoof H."/>
            <person name="Van de Peer Y."/>
            <person name="Proost S."/>
            <person name="Cook D.R."/>
            <person name="Meyers B.C."/>
            <person name="Spannagl M."/>
            <person name="Cheung F."/>
            <person name="De Mita S."/>
            <person name="Krishnakumar V."/>
            <person name="Gundlach H."/>
            <person name="Zhou S."/>
            <person name="Mudge J."/>
            <person name="Bharti A.K."/>
            <person name="Murray J.D."/>
            <person name="Naoumkina M.A."/>
            <person name="Rosen B."/>
            <person name="Silverstein K.A."/>
            <person name="Tang H."/>
            <person name="Rombauts S."/>
            <person name="Zhao P.X."/>
            <person name="Zhou P."/>
            <person name="Barbe V."/>
            <person name="Bardou P."/>
            <person name="Bechner M."/>
            <person name="Bellec A."/>
            <person name="Berger A."/>
            <person name="Berges H."/>
            <person name="Bidwell S."/>
            <person name="Bisseling T."/>
            <person name="Choisne N."/>
            <person name="Couloux A."/>
            <person name="Denny R."/>
            <person name="Deshpande S."/>
            <person name="Dai X."/>
            <person name="Doyle J.J."/>
            <person name="Dudez A.M."/>
            <person name="Farmer A.D."/>
            <person name="Fouteau S."/>
            <person name="Franken C."/>
            <person name="Gibelin C."/>
            <person name="Gish J."/>
            <person name="Goldstein S."/>
            <person name="Gonzalez A.J."/>
            <person name="Green P.J."/>
            <person name="Hallab A."/>
            <person name="Hartog M."/>
            <person name="Hua A."/>
            <person name="Humphray S.J."/>
            <person name="Jeong D.H."/>
            <person name="Jing Y."/>
            <person name="Jocker A."/>
            <person name="Kenton S.M."/>
            <person name="Kim D.J."/>
            <person name="Klee K."/>
            <person name="Lai H."/>
            <person name="Lang C."/>
            <person name="Lin S."/>
            <person name="Macmil S.L."/>
            <person name="Magdelenat G."/>
            <person name="Matthews L."/>
            <person name="McCorrison J."/>
            <person name="Monaghan E.L."/>
            <person name="Mun J.H."/>
            <person name="Najar F.Z."/>
            <person name="Nicholson C."/>
            <person name="Noirot C."/>
            <person name="O'Bleness M."/>
            <person name="Paule C.R."/>
            <person name="Poulain J."/>
            <person name="Prion F."/>
            <person name="Qin B."/>
            <person name="Qu C."/>
            <person name="Retzel E.F."/>
            <person name="Riddle C."/>
            <person name="Sallet E."/>
            <person name="Samain S."/>
            <person name="Samson N."/>
            <person name="Sanders I."/>
            <person name="Saurat O."/>
            <person name="Scarpelli C."/>
            <person name="Schiex T."/>
            <person name="Segurens B."/>
            <person name="Severin A.J."/>
            <person name="Sherrier D.J."/>
            <person name="Shi R."/>
            <person name="Sims S."/>
            <person name="Singer S.R."/>
            <person name="Sinharoy S."/>
            <person name="Sterck L."/>
            <person name="Viollet A."/>
            <person name="Wang B.B."/>
            <person name="Wang K."/>
            <person name="Wang M."/>
            <person name="Wang X."/>
            <person name="Warfsmann J."/>
            <person name="Weissenbach J."/>
            <person name="White D.D."/>
            <person name="White J.D."/>
            <person name="Wiley G.B."/>
            <person name="Wincker P."/>
            <person name="Xing Y."/>
            <person name="Yang L."/>
            <person name="Yao Z."/>
            <person name="Ying F."/>
            <person name="Zhai J."/>
            <person name="Zhou L."/>
            <person name="Zuber A."/>
            <person name="Denarie J."/>
            <person name="Dixon R.A."/>
            <person name="May G.D."/>
            <person name="Schwartz D.C."/>
            <person name="Rogers J."/>
            <person name="Quetier F."/>
            <person name="Town C.D."/>
            <person name="Roe B.A."/>
        </authorList>
    </citation>
    <scope>NUCLEOTIDE SEQUENCE [LARGE SCALE GENOMIC DNA]</scope>
    <source>
        <strain evidence="2">A17</strain>
        <strain evidence="3 4">cv. Jemalong A17</strain>
    </source>
</reference>
<dbReference type="EMBL" id="CM001218">
    <property type="protein sequence ID" value="KEH38581.1"/>
    <property type="molecule type" value="Genomic_DNA"/>
</dbReference>